<dbReference type="AlphaFoldDB" id="A0A934Q4Z5"/>
<comment type="caution">
    <text evidence="1">The sequence shown here is derived from an EMBL/GenBank/DDBJ whole genome shotgun (WGS) entry which is preliminary data.</text>
</comment>
<gene>
    <name evidence="1" type="ORF">JD276_00145</name>
</gene>
<reference evidence="1" key="1">
    <citation type="submission" date="2020-12" db="EMBL/GenBank/DDBJ databases">
        <title>Leucobacter sp. CAS1, isolated from Chromium sludge.</title>
        <authorList>
            <person name="Xu Z."/>
        </authorList>
    </citation>
    <scope>NUCLEOTIDE SEQUENCE</scope>
    <source>
        <strain evidence="1">CSA1</strain>
    </source>
</reference>
<name>A0A934Q4Z5_9MICO</name>
<evidence type="ECO:0000313" key="1">
    <source>
        <dbReference type="EMBL" id="MBK0417448.1"/>
    </source>
</evidence>
<evidence type="ECO:0000313" key="2">
    <source>
        <dbReference type="Proteomes" id="UP000608530"/>
    </source>
</evidence>
<keyword evidence="2" id="KW-1185">Reference proteome</keyword>
<dbReference type="InterPro" id="IPR011060">
    <property type="entry name" value="RibuloseP-bd_barrel"/>
</dbReference>
<dbReference type="InterPro" id="IPR013785">
    <property type="entry name" value="Aldolase_TIM"/>
</dbReference>
<proteinExistence type="predicted"/>
<dbReference type="Gene3D" id="3.20.20.70">
    <property type="entry name" value="Aldolase class I"/>
    <property type="match status" value="1"/>
</dbReference>
<organism evidence="1 2">
    <name type="scientific">Leucobacter chromiisoli</name>
    <dbReference type="NCBI Taxonomy" id="2796471"/>
    <lineage>
        <taxon>Bacteria</taxon>
        <taxon>Bacillati</taxon>
        <taxon>Actinomycetota</taxon>
        <taxon>Actinomycetes</taxon>
        <taxon>Micrococcales</taxon>
        <taxon>Microbacteriaceae</taxon>
        <taxon>Leucobacter</taxon>
    </lineage>
</organism>
<accession>A0A934Q4Z5</accession>
<dbReference type="SUPFAM" id="SSF51366">
    <property type="entry name" value="Ribulose-phoshate binding barrel"/>
    <property type="match status" value="1"/>
</dbReference>
<dbReference type="RefSeq" id="WP_200112556.1">
    <property type="nucleotide sequence ID" value="NZ_JAEHOH010000001.1"/>
</dbReference>
<protein>
    <submittedName>
        <fullName evidence="1">Uncharacterized protein</fullName>
    </submittedName>
</protein>
<dbReference type="EMBL" id="JAEHOH010000001">
    <property type="protein sequence ID" value="MBK0417448.1"/>
    <property type="molecule type" value="Genomic_DNA"/>
</dbReference>
<sequence>MSATAAIDDVYPVAGWHAELPPGTVFGSVYAVEEADRLAAAAALTAAGIPIHADLIIARATLPGDEAPRAEHRGVAPGLLGEIRALYPSARIDVHVIVDADAPSGDASRLVREAVALAAAAGAERVTLPVEHRCAGDAAVREFRESGGEVWTQLVPGGETGKIEVGESEGVLVMLIEPGTRDAADPSLLDQMAQFPPRTPFGVDGGVSREIAETALARGARHVVAGRSLLGRDLQGR</sequence>
<dbReference type="Proteomes" id="UP000608530">
    <property type="component" value="Unassembled WGS sequence"/>
</dbReference>